<feature type="signal peptide" evidence="1">
    <location>
        <begin position="1"/>
        <end position="20"/>
    </location>
</feature>
<gene>
    <name evidence="3" type="ORF">FRZ67_00515</name>
</gene>
<reference evidence="3 4" key="1">
    <citation type="journal article" date="2016" name="Int. J. Syst. Evol. Microbiol.">
        <title>Panacibacter ginsenosidivorans gen. nov., sp. nov., with ginsenoside converting activity isolated from soil of a ginseng field.</title>
        <authorList>
            <person name="Siddiqi M.Z."/>
            <person name="Muhammad Shafi S."/>
            <person name="Choi K.D."/>
            <person name="Im W.T."/>
        </authorList>
    </citation>
    <scope>NUCLEOTIDE SEQUENCE [LARGE SCALE GENOMIC DNA]</scope>
    <source>
        <strain evidence="3 4">Gsoil1550</strain>
    </source>
</reference>
<dbReference type="OrthoDB" id="942536at2"/>
<dbReference type="EMBL" id="CP042435">
    <property type="protein sequence ID" value="QEC65856.1"/>
    <property type="molecule type" value="Genomic_DNA"/>
</dbReference>
<dbReference type="Gene3D" id="2.160.20.120">
    <property type="match status" value="1"/>
</dbReference>
<name>A0A5B8V5I1_9BACT</name>
<dbReference type="RefSeq" id="WP_147187656.1">
    <property type="nucleotide sequence ID" value="NZ_CP042435.1"/>
</dbReference>
<dbReference type="InterPro" id="IPR021255">
    <property type="entry name" value="DUF2807"/>
</dbReference>
<evidence type="ECO:0000256" key="1">
    <source>
        <dbReference type="SAM" id="SignalP"/>
    </source>
</evidence>
<evidence type="ECO:0000313" key="3">
    <source>
        <dbReference type="EMBL" id="QEC65856.1"/>
    </source>
</evidence>
<organism evidence="3 4">
    <name type="scientific">Panacibacter ginsenosidivorans</name>
    <dbReference type="NCBI Taxonomy" id="1813871"/>
    <lineage>
        <taxon>Bacteria</taxon>
        <taxon>Pseudomonadati</taxon>
        <taxon>Bacteroidota</taxon>
        <taxon>Chitinophagia</taxon>
        <taxon>Chitinophagales</taxon>
        <taxon>Chitinophagaceae</taxon>
        <taxon>Panacibacter</taxon>
    </lineage>
</organism>
<dbReference type="Proteomes" id="UP000321533">
    <property type="component" value="Chromosome"/>
</dbReference>
<dbReference type="KEGG" id="pgin:FRZ67_00515"/>
<accession>A0A5B8V5I1</accession>
<sequence length="242" mass="26188">MKKISLAFMLQSISCMTVFAQDKIKIEPSGNIISKEISVQAFDAINAKGLYELVLQQGDKETVKIEADDNLMDLFSVKNNGNTLEIDMPNLKDKNIDFKNKDDRKSLKLKVYVTFKKLKSLDLSVIGSVRSEATVKADAFNLESKSVGNVDLKLSAGILTVNNKGVGNITLSGNANNADVSNKGVGEFNGGDLVVQTMNIDNTGVGNANVNVVKDLNIKQSFLGKVNNKGAAKTHKMEGVEM</sequence>
<dbReference type="AlphaFoldDB" id="A0A5B8V5I1"/>
<keyword evidence="4" id="KW-1185">Reference proteome</keyword>
<protein>
    <submittedName>
        <fullName evidence="3">DUF2807 domain-containing protein</fullName>
    </submittedName>
</protein>
<evidence type="ECO:0000313" key="4">
    <source>
        <dbReference type="Proteomes" id="UP000321533"/>
    </source>
</evidence>
<keyword evidence="1" id="KW-0732">Signal</keyword>
<dbReference type="Pfam" id="PF10988">
    <property type="entry name" value="DUF2807"/>
    <property type="match status" value="1"/>
</dbReference>
<evidence type="ECO:0000259" key="2">
    <source>
        <dbReference type="Pfam" id="PF10988"/>
    </source>
</evidence>
<feature type="chain" id="PRO_5023032378" evidence="1">
    <location>
        <begin position="21"/>
        <end position="242"/>
    </location>
</feature>
<proteinExistence type="predicted"/>
<feature type="domain" description="Putative auto-transporter adhesin head GIN" evidence="2">
    <location>
        <begin position="41"/>
        <end position="231"/>
    </location>
</feature>